<evidence type="ECO:0000256" key="1">
    <source>
        <dbReference type="PROSITE-ProRule" id="PRU00285"/>
    </source>
</evidence>
<comment type="caution">
    <text evidence="6">The sequence shown here is derived from an EMBL/GenBank/DDBJ whole genome shotgun (WGS) entry which is preliminary data.</text>
</comment>
<feature type="domain" description="CS" evidence="5">
    <location>
        <begin position="27"/>
        <end position="129"/>
    </location>
</feature>
<dbReference type="InterPro" id="IPR031107">
    <property type="entry name" value="Small_HSP"/>
</dbReference>
<protein>
    <submittedName>
        <fullName evidence="6">Hsp20/alpha crystallin family protein</fullName>
    </submittedName>
</protein>
<gene>
    <name evidence="6" type="ORF">ACFQH5_07005</name>
</gene>
<evidence type="ECO:0000259" key="5">
    <source>
        <dbReference type="PROSITE" id="PS51203"/>
    </source>
</evidence>
<organism evidence="6 7">
    <name type="scientific">Halomonas salifodinae</name>
    <dbReference type="NCBI Taxonomy" id="438745"/>
    <lineage>
        <taxon>Bacteria</taxon>
        <taxon>Pseudomonadati</taxon>
        <taxon>Pseudomonadota</taxon>
        <taxon>Gammaproteobacteria</taxon>
        <taxon>Oceanospirillales</taxon>
        <taxon>Halomonadaceae</taxon>
        <taxon>Halomonas</taxon>
    </lineage>
</organism>
<dbReference type="PROSITE" id="PS51203">
    <property type="entry name" value="CS"/>
    <property type="match status" value="1"/>
</dbReference>
<sequence length="134" mass="15221">MSEMIKQPARETEVAREQEPQERRRSALRPAVDIYERDHALHLVADLPGVTADALTIEVNDNVLTLEGEIRLAMPEGATALYAELRGQRFLRRFTLSHEIDGEAIEARLRDGVLHLRLPKKESHRPRRIGVQAA</sequence>
<dbReference type="InterPro" id="IPR008978">
    <property type="entry name" value="HSP20-like_chaperone"/>
</dbReference>
<name>A0ABW2EYT6_9GAMM</name>
<dbReference type="Proteomes" id="UP001596411">
    <property type="component" value="Unassembled WGS sequence"/>
</dbReference>
<dbReference type="Gene3D" id="2.60.40.790">
    <property type="match status" value="1"/>
</dbReference>
<dbReference type="EMBL" id="JBHSZP010000014">
    <property type="protein sequence ID" value="MFC7089291.1"/>
    <property type="molecule type" value="Genomic_DNA"/>
</dbReference>
<evidence type="ECO:0000256" key="2">
    <source>
        <dbReference type="RuleBase" id="RU003616"/>
    </source>
</evidence>
<evidence type="ECO:0000313" key="7">
    <source>
        <dbReference type="Proteomes" id="UP001596411"/>
    </source>
</evidence>
<evidence type="ECO:0000259" key="4">
    <source>
        <dbReference type="PROSITE" id="PS01031"/>
    </source>
</evidence>
<feature type="region of interest" description="Disordered" evidence="3">
    <location>
        <begin position="1"/>
        <end position="27"/>
    </location>
</feature>
<dbReference type="CDD" id="cd06464">
    <property type="entry name" value="ACD_sHsps-like"/>
    <property type="match status" value="1"/>
</dbReference>
<dbReference type="PROSITE" id="PS01031">
    <property type="entry name" value="SHSP"/>
    <property type="match status" value="1"/>
</dbReference>
<evidence type="ECO:0000256" key="3">
    <source>
        <dbReference type="SAM" id="MobiDB-lite"/>
    </source>
</evidence>
<dbReference type="Pfam" id="PF00011">
    <property type="entry name" value="HSP20"/>
    <property type="match status" value="1"/>
</dbReference>
<dbReference type="InterPro" id="IPR007052">
    <property type="entry name" value="CS_dom"/>
</dbReference>
<evidence type="ECO:0000313" key="6">
    <source>
        <dbReference type="EMBL" id="MFC7089291.1"/>
    </source>
</evidence>
<feature type="domain" description="SHSP" evidence="4">
    <location>
        <begin position="23"/>
        <end position="134"/>
    </location>
</feature>
<dbReference type="PANTHER" id="PTHR11527">
    <property type="entry name" value="HEAT-SHOCK PROTEIN 20 FAMILY MEMBER"/>
    <property type="match status" value="1"/>
</dbReference>
<keyword evidence="7" id="KW-1185">Reference proteome</keyword>
<accession>A0ABW2EYT6</accession>
<dbReference type="SUPFAM" id="SSF49764">
    <property type="entry name" value="HSP20-like chaperones"/>
    <property type="match status" value="1"/>
</dbReference>
<dbReference type="RefSeq" id="WP_346060680.1">
    <property type="nucleotide sequence ID" value="NZ_BAAADR010000002.1"/>
</dbReference>
<dbReference type="InterPro" id="IPR002068">
    <property type="entry name" value="A-crystallin/Hsp20_dom"/>
</dbReference>
<proteinExistence type="inferred from homology"/>
<feature type="compositionally biased region" description="Basic and acidic residues" evidence="3">
    <location>
        <begin position="8"/>
        <end position="25"/>
    </location>
</feature>
<reference evidence="7" key="1">
    <citation type="journal article" date="2019" name="Int. J. Syst. Evol. Microbiol.">
        <title>The Global Catalogue of Microorganisms (GCM) 10K type strain sequencing project: providing services to taxonomists for standard genome sequencing and annotation.</title>
        <authorList>
            <consortium name="The Broad Institute Genomics Platform"/>
            <consortium name="The Broad Institute Genome Sequencing Center for Infectious Disease"/>
            <person name="Wu L."/>
            <person name="Ma J."/>
        </authorList>
    </citation>
    <scope>NUCLEOTIDE SEQUENCE [LARGE SCALE GENOMIC DNA]</scope>
    <source>
        <strain evidence="7">CGMCC 1.13666</strain>
    </source>
</reference>
<comment type="similarity">
    <text evidence="1 2">Belongs to the small heat shock protein (HSP20) family.</text>
</comment>